<protein>
    <submittedName>
        <fullName evidence="7">Uncharacterized protein</fullName>
    </submittedName>
</protein>
<evidence type="ECO:0000259" key="3">
    <source>
        <dbReference type="Pfam" id="PF24506"/>
    </source>
</evidence>
<reference evidence="7 8" key="2">
    <citation type="submission" date="2016-08" db="EMBL/GenBank/DDBJ databases">
        <title>Pervasive Adenine N6-methylation of Active Genes in Fungi.</title>
        <authorList>
            <consortium name="DOE Joint Genome Institute"/>
            <person name="Mondo S.J."/>
            <person name="Dannebaum R.O."/>
            <person name="Kuo R.C."/>
            <person name="Labutti K."/>
            <person name="Haridas S."/>
            <person name="Kuo A."/>
            <person name="Salamov A."/>
            <person name="Ahrendt S.R."/>
            <person name="Lipzen A."/>
            <person name="Sullivan W."/>
            <person name="Andreopoulos W.B."/>
            <person name="Clum A."/>
            <person name="Lindquist E."/>
            <person name="Daum C."/>
            <person name="Ramamoorthy G.K."/>
            <person name="Gryganskyi A."/>
            <person name="Culley D."/>
            <person name="Magnuson J.K."/>
            <person name="James T.Y."/>
            <person name="O'Malley M.A."/>
            <person name="Stajich J.E."/>
            <person name="Spatafora J.W."/>
            <person name="Visel A."/>
            <person name="Grigoriev I.V."/>
        </authorList>
    </citation>
    <scope>NUCLEOTIDE SEQUENCE [LARGE SCALE GENOMIC DNA]</scope>
    <source>
        <strain evidence="7 8">S4</strain>
    </source>
</reference>
<dbReference type="Pfam" id="PF24520">
    <property type="entry name" value="ARM_KNTC1_1st"/>
    <property type="match status" value="1"/>
</dbReference>
<evidence type="ECO:0000259" key="4">
    <source>
        <dbReference type="Pfam" id="PF24515"/>
    </source>
</evidence>
<dbReference type="GO" id="GO:0005737">
    <property type="term" value="C:cytoplasm"/>
    <property type="evidence" value="ECO:0007669"/>
    <property type="project" value="TreeGrafter"/>
</dbReference>
<evidence type="ECO:0000259" key="5">
    <source>
        <dbReference type="Pfam" id="PF24516"/>
    </source>
</evidence>
<evidence type="ECO:0000313" key="7">
    <source>
        <dbReference type="EMBL" id="ORX88080.1"/>
    </source>
</evidence>
<evidence type="ECO:0000256" key="1">
    <source>
        <dbReference type="SAM" id="MobiDB-lite"/>
    </source>
</evidence>
<dbReference type="GO" id="GO:0005828">
    <property type="term" value="C:kinetochore microtubule"/>
    <property type="evidence" value="ECO:0007669"/>
    <property type="project" value="TreeGrafter"/>
</dbReference>
<feature type="domain" description="KNTC1 first ARM-repeats" evidence="6">
    <location>
        <begin position="409"/>
        <end position="643"/>
    </location>
</feature>
<dbReference type="PANTHER" id="PTHR15688">
    <property type="entry name" value="KINETOCHORE-ASSOCIATED PROTEIN 1"/>
    <property type="match status" value="1"/>
</dbReference>
<dbReference type="OrthoDB" id="343783at2759"/>
<dbReference type="Proteomes" id="UP000193944">
    <property type="component" value="Unassembled WGS sequence"/>
</dbReference>
<dbReference type="GO" id="GO:1903394">
    <property type="term" value="P:protein localization to kinetochore involved in kinetochore assembly"/>
    <property type="evidence" value="ECO:0007669"/>
    <property type="project" value="TreeGrafter"/>
</dbReference>
<dbReference type="SUPFAM" id="SSF101898">
    <property type="entry name" value="NHL repeat"/>
    <property type="match status" value="1"/>
</dbReference>
<dbReference type="PANTHER" id="PTHR15688:SF1">
    <property type="entry name" value="KINETOCHORE-ASSOCIATED PROTEIN 1"/>
    <property type="match status" value="1"/>
</dbReference>
<dbReference type="InterPro" id="IPR052802">
    <property type="entry name" value="KNTC1"/>
</dbReference>
<reference evidence="7 8" key="1">
    <citation type="submission" date="2016-08" db="EMBL/GenBank/DDBJ databases">
        <title>A Parts List for Fungal Cellulosomes Revealed by Comparative Genomics.</title>
        <authorList>
            <consortium name="DOE Joint Genome Institute"/>
            <person name="Haitjema C.H."/>
            <person name="Gilmore S.P."/>
            <person name="Henske J.K."/>
            <person name="Solomon K.V."/>
            <person name="De Groot R."/>
            <person name="Kuo A."/>
            <person name="Mondo S.J."/>
            <person name="Salamov A.A."/>
            <person name="Labutti K."/>
            <person name="Zhao Z."/>
            <person name="Chiniquy J."/>
            <person name="Barry K."/>
            <person name="Brewer H.M."/>
            <person name="Purvine S.O."/>
            <person name="Wright A.T."/>
            <person name="Boxma B."/>
            <person name="Van Alen T."/>
            <person name="Hackstein J.H."/>
            <person name="Baker S.E."/>
            <person name="Grigoriev I.V."/>
            <person name="O'Malley M.A."/>
        </authorList>
    </citation>
    <scope>NUCLEOTIDE SEQUENCE [LARGE SCALE GENOMIC DNA]</scope>
    <source>
        <strain evidence="7 8">S4</strain>
    </source>
</reference>
<dbReference type="GO" id="GO:0000070">
    <property type="term" value="P:mitotic sister chromatid segregation"/>
    <property type="evidence" value="ECO:0007669"/>
    <property type="project" value="TreeGrafter"/>
</dbReference>
<dbReference type="Pfam" id="PF24516">
    <property type="entry name" value="ARM_KNTC1_2nd"/>
    <property type="match status" value="1"/>
</dbReference>
<dbReference type="STRING" id="1754192.A0A1Y1XQQ6"/>
<dbReference type="Pfam" id="PF24506">
    <property type="entry name" value="KNTC1_N"/>
    <property type="match status" value="1"/>
</dbReference>
<comment type="caution">
    <text evidence="7">The sequence shown here is derived from an EMBL/GenBank/DDBJ whole genome shotgun (WGS) entry which is preliminary data.</text>
</comment>
<dbReference type="InterPro" id="IPR055405">
    <property type="entry name" value="ARM_KNTC1_3rd"/>
</dbReference>
<dbReference type="EMBL" id="MCFG01000002">
    <property type="protein sequence ID" value="ORX88080.1"/>
    <property type="molecule type" value="Genomic_DNA"/>
</dbReference>
<feature type="region of interest" description="Disordered" evidence="1">
    <location>
        <begin position="1159"/>
        <end position="1194"/>
    </location>
</feature>
<sequence>MNSDNIQDYDQYIRNNNNNDNIEYELNDNSICNLTYDGGNIIDSVASSKALCIATGNQIHLYNENYTEHLITVTLECSPEHVCFSKNENFIIIADNLGRILFFHLGTKNIIFSQRIIQPNCTSNTPCFLALSFNTKKEGNIEELFIILKDYRMLKFSNIDLTKLENSINKNDLSLASEIKKNIIIETIDIGQTIDSPHHQSINDICIYKSKDQENIIIAGSGKYSLSIWAYSTINKKTIMIEGISDILNNSEILKIKVDDEGKYLFVLDEYKRLLIFSLEWMILLYEFLNTDIIDFCILPSHSSNEDRNIIVLVEEKSQKFKRYLEIIQIPSYQVLHKIEINRKSWLIKNENQWKNNKNKNDNNEEDQSSNKEFNLNGLYFIEANSDNENTLNIRLLSEIIPTNQFQYMINKKIFDKALDFAEENNLNKQLVLKAKLSDIVENVNSNNDYYYDIKQIIKDLSQIEDFDFVLTFCLDLKLKNYEDILALLNYANQLIQTTNIDHKNNELIIKVQQSIKRLGTFIILKKGRRITNDISFDSKEWESFKNSDIIEDIKKCFYYGKISLGIVIWRRHLMDSKKDLIYNICDILDNIPIEVPVEDYIKWLKYEVLTILNPDERSYIYIWIEQRARLVENYEKSPHNALKLMKLIDNNKTIYNSFETIFSSKYKTFIAPTPMHHVDNIILLAHTSSYSIFQNKSTIESIEENKLKHQLQDLVYLWDVHNYKISLEKYDQSEPEGIAFDMLDKVVPSELLDKTIKEHFIPYVNKNNMNVDKLLSDYCFELMDQTIATTFDISMEERILTVLKNITDNEFKVDSLLEFMRRISIPWSNEVNNIILEMLITPNKRINELKGQYRLMQFKLMLLDYEIKSYNISKMSLAKGLIKYILSFTSRENAIDDALQIINTYHHLSSYDAYIIRNINLCKSGKLNEVLYLIRYGRENEESRRNKNNKNYTKFNIQHYIDNCLSQNPEKVKELENVIYEIYYGDEDQYTLEDSITIGKNVIYWLIETMEEILISVTNQGYIIINKENQLIDSNSQSLINEEILNEVILKYKWVIKSILAIVNLINELEEENENKSEFQYHDNRLSRINMPYSSQNVFNENSKLKMKTIKQYFENINILFNEFGVLVSYKSYKSKDFRKELLIKFTRLNLSLDESNYDTTTTTTSTTTTNNNNNYYNNKSEDERTNNDNNSDNTIKIDNYCNDENSQINKKNDLSLIKNNCASNNKNTITKVSDIENSNTLNNKSIHDKENQFVLINSRKRNNSLEISDIFNDNHSNLYRFSEILCIPRNEFKGILAIEASSYDNYEVAFLQGKELFKRNKNKETAHILKHLIDKILSNVLNKSISIKKIKKNNRFTTQIQYISQRALSICDETEIDEYLRVFKNCELMNFIFSQCDSGDYTTLIRNNKELDHYYINQSSSSTSYSTISNENENNPYILEANNVNNYYDNIFNFVQTSMKKQKQYHTNENDSFTEKYGNSIFSEQYHEHFLILNTEKAMMMCIDFIMSNKLFIEQEFYNKKNKKADYNPVKSGHELMKYLLSNKCVMASLNVANLLLEYIYRRGTLFGENYIDQVDINSYSELIKISLENTLYSRQIDEHLLLGYLLCLPMNKAANIFKAAIKSLDNDYYRTIKFASIGALVGRVWNQRNFQVGCLEAGKHAKWFYQFKCLDIPFSQSLFKNSENNDYQRSLVSCFLLKSNLDIFTVLEFSRNYHIEDDFVILEYIKLMLIEKNNNVTDDYKSKIVGVIDEIANKEKLLAMLTDICLPQVSPYDYDKLQFIYEQMDRLIGNEDTIKKHIMILDILSSYTRSFPPNIDEFQIYFEINIDNNKLEELIEQYPKCKSRLSFFSLVKSPWKILSPELMDEGNLPKLLPLRIPLDIPIDEFFIKIVDVVLKKMTDEMNEYGNTKNYISKYKFSDIKLYLIKCTPSHNIIEKTIYAASKFPTGKERIEAYQLALYIVDKYLEILNQNPEKDEKSIEECNVAKTNIKHWLNITKTEYQMISIGYKDFIKYCTNPTELVIKLYEQKSVDVLMGKDNIDLHSITSEIAERHGLNIEKIRQTLIQKWISKEPTYTQEEKEIYLPSMRIWMNNLISLDSERNSESRIQMILLYIFRSGQKKQRIKTLLNPICKSTKLKHHTRIRALSVLFQLASPDELNEFIEYNKLRNYMQTCLYLADFEDLNIHQSSVEFESCNKLSLVKSLILHHYNEPKVAQIICNICMDYQIYDLEIWENVIRQLINVKRYIYLLDILDYISTIPKILQMRSLTVMWNEIIIECLKTVKSKSEELYSSNINTIYIKIISLIHGCPFILELDIENYIKQFKEIIQDSYQSLQSDYYTNFNNIINSLYGLCILPPLPSIQKIFMDVLSSLSGKILVEILDHFYEYQNDHFSNNGKYDLTYAIQLIRNGIYELIIRKNEYQILFNTRYIDDLINYSIDNDSIQNILLLSLKNRMYQTSLNIVTSYYQKYNEKLDTINNGNETKYINEHPEFEKDKTLIDNVFNELEHKS</sequence>
<accession>A0A1Y1XQQ6</accession>
<dbReference type="InterPro" id="IPR055403">
    <property type="entry name" value="ARM_KNTC1_1st"/>
</dbReference>
<feature type="domain" description="KNTC1 third ARM-repeats" evidence="4">
    <location>
        <begin position="1590"/>
        <end position="1784"/>
    </location>
</feature>
<evidence type="ECO:0000259" key="6">
    <source>
        <dbReference type="Pfam" id="PF24520"/>
    </source>
</evidence>
<evidence type="ECO:0000259" key="2">
    <source>
        <dbReference type="Pfam" id="PF10493"/>
    </source>
</evidence>
<feature type="domain" description="KNTC1 N-terminal" evidence="3">
    <location>
        <begin position="44"/>
        <end position="352"/>
    </location>
</feature>
<dbReference type="Pfam" id="PF10493">
    <property type="entry name" value="Rod_C"/>
    <property type="match status" value="1"/>
</dbReference>
<dbReference type="GO" id="GO:1990423">
    <property type="term" value="C:RZZ complex"/>
    <property type="evidence" value="ECO:0007669"/>
    <property type="project" value="TreeGrafter"/>
</dbReference>
<dbReference type="InterPro" id="IPR055404">
    <property type="entry name" value="ARM_KNTC1_2nd"/>
</dbReference>
<keyword evidence="8" id="KW-1185">Reference proteome</keyword>
<dbReference type="InterPro" id="IPR055402">
    <property type="entry name" value="KNTC1_N"/>
</dbReference>
<name>A0A1Y1XQQ6_9FUNG</name>
<evidence type="ECO:0000313" key="8">
    <source>
        <dbReference type="Proteomes" id="UP000193944"/>
    </source>
</evidence>
<organism evidence="7 8">
    <name type="scientific">Anaeromyces robustus</name>
    <dbReference type="NCBI Taxonomy" id="1754192"/>
    <lineage>
        <taxon>Eukaryota</taxon>
        <taxon>Fungi</taxon>
        <taxon>Fungi incertae sedis</taxon>
        <taxon>Chytridiomycota</taxon>
        <taxon>Chytridiomycota incertae sedis</taxon>
        <taxon>Neocallimastigomycetes</taxon>
        <taxon>Neocallimastigales</taxon>
        <taxon>Neocallimastigaceae</taxon>
        <taxon>Anaeromyces</taxon>
    </lineage>
</organism>
<dbReference type="GO" id="GO:0007094">
    <property type="term" value="P:mitotic spindle assembly checkpoint signaling"/>
    <property type="evidence" value="ECO:0007669"/>
    <property type="project" value="TreeGrafter"/>
</dbReference>
<gene>
    <name evidence="7" type="ORF">BCR32DRAFT_263756</name>
</gene>
<dbReference type="GO" id="GO:0031267">
    <property type="term" value="F:small GTPase binding"/>
    <property type="evidence" value="ECO:0007669"/>
    <property type="project" value="TreeGrafter"/>
</dbReference>
<feature type="compositionally biased region" description="Low complexity" evidence="1">
    <location>
        <begin position="1159"/>
        <end position="1180"/>
    </location>
</feature>
<dbReference type="InterPro" id="IPR019527">
    <property type="entry name" value="RZZ-complex_KNTC1/ROD_C"/>
</dbReference>
<dbReference type="Pfam" id="PF24515">
    <property type="entry name" value="ARM_KNTC1_3rd"/>
    <property type="match status" value="1"/>
</dbReference>
<feature type="domain" description="RZZ complex subunit KNTC1/ROD C-terminal" evidence="2">
    <location>
        <begin position="1844"/>
        <end position="2328"/>
    </location>
</feature>
<feature type="domain" description="KNTC1 second ARM-repeats" evidence="5">
    <location>
        <begin position="775"/>
        <end position="936"/>
    </location>
</feature>
<proteinExistence type="predicted"/>